<proteinExistence type="predicted"/>
<evidence type="ECO:0000256" key="1">
    <source>
        <dbReference type="ARBA" id="ARBA00004123"/>
    </source>
</evidence>
<keyword evidence="2" id="KW-0805">Transcription regulation</keyword>
<dbReference type="GO" id="GO:0003677">
    <property type="term" value="F:DNA binding"/>
    <property type="evidence" value="ECO:0007669"/>
    <property type="project" value="UniProtKB-KW"/>
</dbReference>
<dbReference type="Pfam" id="PF00319">
    <property type="entry name" value="SRF-TF"/>
    <property type="match status" value="1"/>
</dbReference>
<comment type="caution">
    <text evidence="7">The sequence shown here is derived from an EMBL/GenBank/DDBJ whole genome shotgun (WGS) entry which is preliminary data.</text>
</comment>
<evidence type="ECO:0000256" key="4">
    <source>
        <dbReference type="ARBA" id="ARBA00023163"/>
    </source>
</evidence>
<dbReference type="EMBL" id="RDQH01000341">
    <property type="protein sequence ID" value="RXH73536.1"/>
    <property type="molecule type" value="Genomic_DNA"/>
</dbReference>
<evidence type="ECO:0000256" key="5">
    <source>
        <dbReference type="ARBA" id="ARBA00023242"/>
    </source>
</evidence>
<keyword evidence="3" id="KW-0238">DNA-binding</keyword>
<feature type="domain" description="MADS-box" evidence="6">
    <location>
        <begin position="31"/>
        <end position="57"/>
    </location>
</feature>
<evidence type="ECO:0000256" key="3">
    <source>
        <dbReference type="ARBA" id="ARBA00023125"/>
    </source>
</evidence>
<keyword evidence="4" id="KW-0804">Transcription</keyword>
<dbReference type="SUPFAM" id="SSF55455">
    <property type="entry name" value="SRF-like"/>
    <property type="match status" value="1"/>
</dbReference>
<reference evidence="7 8" key="1">
    <citation type="submission" date="2018-10" db="EMBL/GenBank/DDBJ databases">
        <title>A high-quality apple genome assembly.</title>
        <authorList>
            <person name="Hu J."/>
        </authorList>
    </citation>
    <scope>NUCLEOTIDE SEQUENCE [LARGE SCALE GENOMIC DNA]</scope>
    <source>
        <strain evidence="8">cv. HFTH1</strain>
        <tissue evidence="7">Young leaf</tissue>
    </source>
</reference>
<dbReference type="GO" id="GO:0046983">
    <property type="term" value="F:protein dimerization activity"/>
    <property type="evidence" value="ECO:0007669"/>
    <property type="project" value="InterPro"/>
</dbReference>
<dbReference type="GO" id="GO:0005634">
    <property type="term" value="C:nucleus"/>
    <property type="evidence" value="ECO:0007669"/>
    <property type="project" value="UniProtKB-SubCell"/>
</dbReference>
<sequence>MVTCKSSNKIIISYEKQLGIHAQRQCSKDGFCKRKTSVYKEADELSKLCDVGVALVVTKLIKRRGLGQFSWRRGRKIQLNSIAFSTGTRLPRMLLPRFPKEKLQFVPFL</sequence>
<evidence type="ECO:0000313" key="8">
    <source>
        <dbReference type="Proteomes" id="UP000290289"/>
    </source>
</evidence>
<comment type="subcellular location">
    <subcellularLocation>
        <location evidence="1">Nucleus</location>
    </subcellularLocation>
</comment>
<dbReference type="Gene3D" id="3.40.1810.10">
    <property type="entry name" value="Transcription factor, MADS-box"/>
    <property type="match status" value="1"/>
</dbReference>
<keyword evidence="8" id="KW-1185">Reference proteome</keyword>
<evidence type="ECO:0000256" key="2">
    <source>
        <dbReference type="ARBA" id="ARBA00023015"/>
    </source>
</evidence>
<protein>
    <recommendedName>
        <fullName evidence="6">MADS-box domain-containing protein</fullName>
    </recommendedName>
</protein>
<dbReference type="PROSITE" id="PS50066">
    <property type="entry name" value="MADS_BOX_2"/>
    <property type="match status" value="1"/>
</dbReference>
<name>A0A498HQ07_MALDO</name>
<dbReference type="AlphaFoldDB" id="A0A498HQ07"/>
<dbReference type="InterPro" id="IPR002100">
    <property type="entry name" value="TF_MADSbox"/>
</dbReference>
<organism evidence="7 8">
    <name type="scientific">Malus domestica</name>
    <name type="common">Apple</name>
    <name type="synonym">Pyrus malus</name>
    <dbReference type="NCBI Taxonomy" id="3750"/>
    <lineage>
        <taxon>Eukaryota</taxon>
        <taxon>Viridiplantae</taxon>
        <taxon>Streptophyta</taxon>
        <taxon>Embryophyta</taxon>
        <taxon>Tracheophyta</taxon>
        <taxon>Spermatophyta</taxon>
        <taxon>Magnoliopsida</taxon>
        <taxon>eudicotyledons</taxon>
        <taxon>Gunneridae</taxon>
        <taxon>Pentapetalae</taxon>
        <taxon>rosids</taxon>
        <taxon>fabids</taxon>
        <taxon>Rosales</taxon>
        <taxon>Rosaceae</taxon>
        <taxon>Amygdaloideae</taxon>
        <taxon>Maleae</taxon>
        <taxon>Malus</taxon>
    </lineage>
</organism>
<dbReference type="Proteomes" id="UP000290289">
    <property type="component" value="Chromosome 15"/>
</dbReference>
<gene>
    <name evidence="7" type="ORF">DVH24_016358</name>
</gene>
<keyword evidence="5" id="KW-0539">Nucleus</keyword>
<accession>A0A498HQ07</accession>
<evidence type="ECO:0000313" key="7">
    <source>
        <dbReference type="EMBL" id="RXH73536.1"/>
    </source>
</evidence>
<dbReference type="InterPro" id="IPR036879">
    <property type="entry name" value="TF_MADSbox_sf"/>
</dbReference>
<evidence type="ECO:0000259" key="6">
    <source>
        <dbReference type="PROSITE" id="PS50066"/>
    </source>
</evidence>